<dbReference type="RefSeq" id="YP_009094390.1">
    <property type="nucleotide sequence ID" value="NC_025395.1"/>
</dbReference>
<gene>
    <name evidence="1" type="primary">P</name>
</gene>
<sequence length="320" mass="36503">MSRNHFQKLGNKPDIQADIYDSANLMSQINLNAYTISKRISEDYQATRENEEIDDINYEKEKESKELEKMFTENDGDTNITPEILQEIKRNHHLRSGTIDIIGQSTTSSNRPYLDMGKKKDEINLTSNDCIDNLNQKLEEPNTSSSRTTKFDVDYTAVNRNDYYRGYLKALSDVNKLLIDNSINCKFDGSHSDNLKIILFAKTDPEITSPISIERQSQSSNKTKILQQSTKDSEYTIRKLSDQIKVITFDTPFGEPVVIDTAKLIESASTYLDSQAAVCQLIELIESNSNESNHPTILKIISGIPKYSGLKYQVDRKYRV</sequence>
<accession>X4R562</accession>
<proteinExistence type="predicted"/>
<keyword evidence="2" id="KW-1185">Reference proteome</keyword>
<reference evidence="1 2" key="1">
    <citation type="journal article" date="2014" name="J. Gen. Virol.">
        <title>Arboretum and Puerto Almendras viruses: two novel rhabdoviruses isolated from mosquitoes in Peru.</title>
        <authorList>
            <person name="Vasilakis N."/>
            <person name="Castro-Llanos F."/>
            <person name="Widen S.G."/>
            <person name="Aguilar P.V."/>
            <person name="Guzman H."/>
            <person name="Guevara C."/>
            <person name="Fernandez R."/>
            <person name="Auguste A.J."/>
            <person name="Wood T.G."/>
            <person name="Popov V."/>
            <person name="Mundal K."/>
            <person name="Ghedin E."/>
            <person name="Kochel T.J."/>
            <person name="Holmes E.C."/>
            <person name="Walker P.J."/>
            <person name="Tesh R.B."/>
        </authorList>
    </citation>
    <scope>NUCLEOTIDE SEQUENCE [LARGE SCALE GENOMIC DNA]</scope>
    <source>
        <strain evidence="1">LO-39</strain>
    </source>
</reference>
<organism evidence="1 2">
    <name type="scientific">Puerto Almendras virus</name>
    <dbReference type="NCBI Taxonomy" id="1479613"/>
    <lineage>
        <taxon>Viruses</taxon>
        <taxon>Riboviria</taxon>
        <taxon>Orthornavirae</taxon>
        <taxon>Negarnaviricota</taxon>
        <taxon>Haploviricotina</taxon>
        <taxon>Monjiviricetes</taxon>
        <taxon>Mononegavirales</taxon>
        <taxon>Rhabdoviridae</taxon>
        <taxon>Alpharhabdovirinae</taxon>
        <taxon>Almendravirus</taxon>
        <taxon>Almendravirus almendras</taxon>
    </lineage>
</organism>
<protein>
    <submittedName>
        <fullName evidence="1">P protein</fullName>
    </submittedName>
</protein>
<name>X4R562_9RHAB</name>
<evidence type="ECO:0000313" key="1">
    <source>
        <dbReference type="EMBL" id="AHU86503.1"/>
    </source>
</evidence>
<dbReference type="Proteomes" id="UP000158370">
    <property type="component" value="Segment"/>
</dbReference>
<dbReference type="KEGG" id="vg:21011836"/>
<evidence type="ECO:0000313" key="2">
    <source>
        <dbReference type="Proteomes" id="UP000158370"/>
    </source>
</evidence>
<dbReference type="GeneID" id="21011836"/>
<dbReference type="EMBL" id="KF534749">
    <property type="protein sequence ID" value="AHU86503.1"/>
    <property type="molecule type" value="Viral_cRNA"/>
</dbReference>